<feature type="compositionally biased region" description="Basic and acidic residues" evidence="3">
    <location>
        <begin position="453"/>
        <end position="465"/>
    </location>
</feature>
<feature type="region of interest" description="Disordered" evidence="3">
    <location>
        <begin position="1"/>
        <end position="33"/>
    </location>
</feature>
<dbReference type="KEGG" id="ptkz:JDV02_006558"/>
<feature type="region of interest" description="Disordered" evidence="3">
    <location>
        <begin position="441"/>
        <end position="465"/>
    </location>
</feature>
<protein>
    <recommendedName>
        <fullName evidence="4">Zn(2)-C6 fungal-type domain-containing protein</fullName>
    </recommendedName>
</protein>
<comment type="subcellular location">
    <subcellularLocation>
        <location evidence="1">Nucleus</location>
    </subcellularLocation>
</comment>
<dbReference type="Proteomes" id="UP000829364">
    <property type="component" value="Chromosome 6"/>
</dbReference>
<dbReference type="InterPro" id="IPR036864">
    <property type="entry name" value="Zn2-C6_fun-type_DNA-bd_sf"/>
</dbReference>
<dbReference type="GO" id="GO:0005634">
    <property type="term" value="C:nucleus"/>
    <property type="evidence" value="ECO:0007669"/>
    <property type="project" value="UniProtKB-SubCell"/>
</dbReference>
<dbReference type="InterPro" id="IPR001138">
    <property type="entry name" value="Zn2Cys6_DnaBD"/>
</dbReference>
<feature type="domain" description="Zn(2)-C6 fungal-type" evidence="4">
    <location>
        <begin position="32"/>
        <end position="60"/>
    </location>
</feature>
<dbReference type="OrthoDB" id="5386330at2759"/>
<evidence type="ECO:0000313" key="6">
    <source>
        <dbReference type="Proteomes" id="UP000829364"/>
    </source>
</evidence>
<dbReference type="SMART" id="SM00066">
    <property type="entry name" value="GAL4"/>
    <property type="match status" value="1"/>
</dbReference>
<keyword evidence="2" id="KW-0539">Nucleus</keyword>
<evidence type="ECO:0000256" key="3">
    <source>
        <dbReference type="SAM" id="MobiDB-lite"/>
    </source>
</evidence>
<accession>A0A9Q8VD50</accession>
<dbReference type="GO" id="GO:0045944">
    <property type="term" value="P:positive regulation of transcription by RNA polymerase II"/>
    <property type="evidence" value="ECO:0007669"/>
    <property type="project" value="TreeGrafter"/>
</dbReference>
<evidence type="ECO:0000259" key="4">
    <source>
        <dbReference type="PROSITE" id="PS50048"/>
    </source>
</evidence>
<dbReference type="Pfam" id="PF11951">
    <property type="entry name" value="Fungal_trans_2"/>
    <property type="match status" value="1"/>
</dbReference>
<dbReference type="PANTHER" id="PTHR37534">
    <property type="entry name" value="TRANSCRIPTIONAL ACTIVATOR PROTEIN UGA3"/>
    <property type="match status" value="1"/>
</dbReference>
<evidence type="ECO:0000256" key="2">
    <source>
        <dbReference type="ARBA" id="ARBA00023242"/>
    </source>
</evidence>
<dbReference type="AlphaFoldDB" id="A0A9Q8VD50"/>
<dbReference type="RefSeq" id="XP_047843958.1">
    <property type="nucleotide sequence ID" value="XM_047987967.1"/>
</dbReference>
<dbReference type="PANTHER" id="PTHR37534:SF51">
    <property type="entry name" value="ACRIFLAVINE SENSITIVITY CONTROL PROTEIN ACR-2"/>
    <property type="match status" value="1"/>
</dbReference>
<dbReference type="Pfam" id="PF00172">
    <property type="entry name" value="Zn_clus"/>
    <property type="match status" value="1"/>
</dbReference>
<proteinExistence type="predicted"/>
<dbReference type="PROSITE" id="PS50048">
    <property type="entry name" value="ZN2_CY6_FUNGAL_2"/>
    <property type="match status" value="1"/>
</dbReference>
<gene>
    <name evidence="5" type="ORF">JDV02_006558</name>
</gene>
<reference evidence="5" key="1">
    <citation type="submission" date="2021-11" db="EMBL/GenBank/DDBJ databases">
        <title>Purpureocillium_takamizusanense_genome.</title>
        <authorList>
            <person name="Nguyen N.-H."/>
        </authorList>
    </citation>
    <scope>NUCLEOTIDE SEQUENCE</scope>
    <source>
        <strain evidence="5">PT3</strain>
    </source>
</reference>
<dbReference type="GO" id="GO:0000976">
    <property type="term" value="F:transcription cis-regulatory region binding"/>
    <property type="evidence" value="ECO:0007669"/>
    <property type="project" value="TreeGrafter"/>
</dbReference>
<dbReference type="PROSITE" id="PS00463">
    <property type="entry name" value="ZN2_CY6_FUNGAL_1"/>
    <property type="match status" value="1"/>
</dbReference>
<dbReference type="GO" id="GO:0000981">
    <property type="term" value="F:DNA-binding transcription factor activity, RNA polymerase II-specific"/>
    <property type="evidence" value="ECO:0007669"/>
    <property type="project" value="InterPro"/>
</dbReference>
<evidence type="ECO:0000313" key="5">
    <source>
        <dbReference type="EMBL" id="UNI20477.1"/>
    </source>
</evidence>
<sequence length="646" mass="72361">MPPKTQQFSAAEPSSFARKPNKRTTIPPKAPPCHTCRRQRLRCDGAKPGCNKCVARGVKCLGYGAQPFLWVQPKSLDAPERVDLGNQGTIGGRTVEQPRKQGRPRLVLMSNPEERNDDRLSLPPRPSQQPSQWVIARGPNGGQRPGADRAGFPKPRVGLDPLDYENHRLMLDCLDYFNNFICPDMVLLDTAANPHRLPLQYWRYIPDMSLDIIIAASLTHQAIRSQVHELSLETDRIGLVPIKRHRMGSFNGPSLPLIYKHFQRILKALNQELSEPESRYGDLALTVVITLMRVEIQQSAFGAWPTHLEAARAIIAHRGGFSQLATNCDMYSRIDLVNFMLVDIMNSVMTPSPQMDDRTADQTEYISHLFTVYRNGKDCDFPCPARLLEAIIHINNARALSREGGHDTALDDLSGQIVANVLSFDATDWTKQHVRELLSPNISVASSPSSDGTARESSDEQLQVEERDAADRLLDAAVESVQDMCIDLIKAIQYSVLLYCIRTLHIDRASSSGIVAHPASVSVSDDMTTDVQFAHKSALDMLLAALHRLWDLDETKVKHWCGKLSFWPLFIAGMEMDPGPHTKADRDFICDSLRKLVYYLGVLGPLDAVSVLQLIWRKTTLDGHSVQQYSWDQRLLMPGLGGLYFF</sequence>
<feature type="compositionally biased region" description="Low complexity" evidence="3">
    <location>
        <begin position="441"/>
        <end position="450"/>
    </location>
</feature>
<evidence type="ECO:0000256" key="1">
    <source>
        <dbReference type="ARBA" id="ARBA00004123"/>
    </source>
</evidence>
<dbReference type="InterPro" id="IPR021858">
    <property type="entry name" value="Fun_TF"/>
</dbReference>
<dbReference type="Gene3D" id="4.10.240.10">
    <property type="entry name" value="Zn(2)-C6 fungal-type DNA-binding domain"/>
    <property type="match status" value="1"/>
</dbReference>
<dbReference type="SUPFAM" id="SSF57701">
    <property type="entry name" value="Zn2/Cys6 DNA-binding domain"/>
    <property type="match status" value="1"/>
</dbReference>
<dbReference type="EMBL" id="CP086359">
    <property type="protein sequence ID" value="UNI20477.1"/>
    <property type="molecule type" value="Genomic_DNA"/>
</dbReference>
<dbReference type="GeneID" id="72068507"/>
<dbReference type="CDD" id="cd00067">
    <property type="entry name" value="GAL4"/>
    <property type="match status" value="1"/>
</dbReference>
<keyword evidence="6" id="KW-1185">Reference proteome</keyword>
<organism evidence="5 6">
    <name type="scientific">Purpureocillium takamizusanense</name>
    <dbReference type="NCBI Taxonomy" id="2060973"/>
    <lineage>
        <taxon>Eukaryota</taxon>
        <taxon>Fungi</taxon>
        <taxon>Dikarya</taxon>
        <taxon>Ascomycota</taxon>
        <taxon>Pezizomycotina</taxon>
        <taxon>Sordariomycetes</taxon>
        <taxon>Hypocreomycetidae</taxon>
        <taxon>Hypocreales</taxon>
        <taxon>Ophiocordycipitaceae</taxon>
        <taxon>Purpureocillium</taxon>
    </lineage>
</organism>
<name>A0A9Q8VD50_9HYPO</name>
<feature type="region of interest" description="Disordered" evidence="3">
    <location>
        <begin position="79"/>
        <end position="154"/>
    </location>
</feature>
<dbReference type="GO" id="GO:0008270">
    <property type="term" value="F:zinc ion binding"/>
    <property type="evidence" value="ECO:0007669"/>
    <property type="project" value="InterPro"/>
</dbReference>